<evidence type="ECO:0000256" key="4">
    <source>
        <dbReference type="ARBA" id="ARBA00050776"/>
    </source>
</evidence>
<reference evidence="6 7" key="1">
    <citation type="submission" date="2015-11" db="EMBL/GenBank/DDBJ databases">
        <title>Genome sequences of Lysobacter enzymogenes strain C3 and Lysobacter antibioticus ATCC 29479.</title>
        <authorList>
            <person name="Kobayashi D.Y."/>
        </authorList>
    </citation>
    <scope>NUCLEOTIDE SEQUENCE [LARGE SCALE GENOMIC DNA]</scope>
    <source>
        <strain evidence="6 7">C3</strain>
    </source>
</reference>
<dbReference type="AlphaFoldDB" id="A0A0S2DQV7"/>
<gene>
    <name evidence="6" type="primary">iscS</name>
    <name evidence="6" type="ORF">GLE_5484</name>
</gene>
<dbReference type="GO" id="GO:0031071">
    <property type="term" value="F:cysteine desulfurase activity"/>
    <property type="evidence" value="ECO:0007669"/>
    <property type="project" value="UniProtKB-EC"/>
</dbReference>
<protein>
    <submittedName>
        <fullName evidence="6">Cysteine desulfurase</fullName>
        <ecNumber evidence="6">2.8.1.7</ecNumber>
    </submittedName>
</protein>
<sequence length="184" mass="19459">MSVSAHKIYGPKGIGALYVSPAARLRMRAQITGGGQQGGLRAGTLPTPLIVGFGEAARLMKEEGAAEVSRLAQLHARLWTQLVDQVGGVHLNGSADHRWVGNLNLRFDDVDADSLLLMVPQLAVSTGSACTAGTPEPSKVLRALGLSLEQASQSLRIGLGRMTTCDQIDRAVELIADAVRRLRG</sequence>
<proteinExistence type="inferred from homology"/>
<keyword evidence="6" id="KW-0808">Transferase</keyword>
<dbReference type="InterPro" id="IPR015421">
    <property type="entry name" value="PyrdxlP-dep_Trfase_major"/>
</dbReference>
<evidence type="ECO:0000259" key="5">
    <source>
        <dbReference type="Pfam" id="PF00266"/>
    </source>
</evidence>
<dbReference type="Pfam" id="PF00266">
    <property type="entry name" value="Aminotran_5"/>
    <property type="match status" value="1"/>
</dbReference>
<dbReference type="InterPro" id="IPR015422">
    <property type="entry name" value="PyrdxlP-dep_Trfase_small"/>
</dbReference>
<dbReference type="KEGG" id="lez:GLE_5484"/>
<feature type="domain" description="Aminotransferase class V" evidence="5">
    <location>
        <begin position="2"/>
        <end position="170"/>
    </location>
</feature>
<dbReference type="Gene3D" id="3.40.640.10">
    <property type="entry name" value="Type I PLP-dependent aspartate aminotransferase-like (Major domain)"/>
    <property type="match status" value="1"/>
</dbReference>
<dbReference type="InterPro" id="IPR000192">
    <property type="entry name" value="Aminotrans_V_dom"/>
</dbReference>
<dbReference type="Proteomes" id="UP000061569">
    <property type="component" value="Chromosome"/>
</dbReference>
<name>A0A0S2DQV7_LYSEN</name>
<dbReference type="Gene3D" id="3.90.1150.10">
    <property type="entry name" value="Aspartate Aminotransferase, domain 1"/>
    <property type="match status" value="1"/>
</dbReference>
<keyword evidence="3" id="KW-0663">Pyridoxal phosphate</keyword>
<comment type="catalytic activity">
    <reaction evidence="4">
        <text>(sulfur carrier)-H + L-cysteine = (sulfur carrier)-SH + L-alanine</text>
        <dbReference type="Rhea" id="RHEA:43892"/>
        <dbReference type="Rhea" id="RHEA-COMP:14737"/>
        <dbReference type="Rhea" id="RHEA-COMP:14739"/>
        <dbReference type="ChEBI" id="CHEBI:29917"/>
        <dbReference type="ChEBI" id="CHEBI:35235"/>
        <dbReference type="ChEBI" id="CHEBI:57972"/>
        <dbReference type="ChEBI" id="CHEBI:64428"/>
        <dbReference type="EC" id="2.8.1.7"/>
    </reaction>
</comment>
<organism evidence="6 7">
    <name type="scientific">Lysobacter enzymogenes</name>
    <dbReference type="NCBI Taxonomy" id="69"/>
    <lineage>
        <taxon>Bacteria</taxon>
        <taxon>Pseudomonadati</taxon>
        <taxon>Pseudomonadota</taxon>
        <taxon>Gammaproteobacteria</taxon>
        <taxon>Lysobacterales</taxon>
        <taxon>Lysobacteraceae</taxon>
        <taxon>Lysobacter</taxon>
    </lineage>
</organism>
<evidence type="ECO:0000313" key="6">
    <source>
        <dbReference type="EMBL" id="ALN60825.1"/>
    </source>
</evidence>
<dbReference type="InterPro" id="IPR015424">
    <property type="entry name" value="PyrdxlP-dep_Trfase"/>
</dbReference>
<evidence type="ECO:0000256" key="2">
    <source>
        <dbReference type="ARBA" id="ARBA00006490"/>
    </source>
</evidence>
<dbReference type="EMBL" id="CP013140">
    <property type="protein sequence ID" value="ALN60825.1"/>
    <property type="molecule type" value="Genomic_DNA"/>
</dbReference>
<comment type="similarity">
    <text evidence="2">Belongs to the class-V pyridoxal-phosphate-dependent aminotransferase family. NifS/IscS subfamily.</text>
</comment>
<dbReference type="STRING" id="69.GLE_5484"/>
<evidence type="ECO:0000256" key="3">
    <source>
        <dbReference type="ARBA" id="ARBA00022898"/>
    </source>
</evidence>
<dbReference type="EC" id="2.8.1.7" evidence="6"/>
<evidence type="ECO:0000313" key="7">
    <source>
        <dbReference type="Proteomes" id="UP000061569"/>
    </source>
</evidence>
<dbReference type="PATRIC" id="fig|69.6.peg.5399"/>
<evidence type="ECO:0000256" key="1">
    <source>
        <dbReference type="ARBA" id="ARBA00001933"/>
    </source>
</evidence>
<dbReference type="PANTHER" id="PTHR11601">
    <property type="entry name" value="CYSTEINE DESULFURYLASE FAMILY MEMBER"/>
    <property type="match status" value="1"/>
</dbReference>
<comment type="cofactor">
    <cofactor evidence="1">
        <name>pyridoxal 5'-phosphate</name>
        <dbReference type="ChEBI" id="CHEBI:597326"/>
    </cofactor>
</comment>
<dbReference type="Gene3D" id="1.10.260.50">
    <property type="match status" value="1"/>
</dbReference>
<accession>A0A0S2DQV7</accession>
<dbReference type="SUPFAM" id="SSF53383">
    <property type="entry name" value="PLP-dependent transferases"/>
    <property type="match status" value="1"/>
</dbReference>
<dbReference type="PANTHER" id="PTHR11601:SF34">
    <property type="entry name" value="CYSTEINE DESULFURASE"/>
    <property type="match status" value="1"/>
</dbReference>